<evidence type="ECO:0000313" key="3">
    <source>
        <dbReference type="EMBL" id="UPW00180.1"/>
    </source>
</evidence>
<feature type="transmembrane region" description="Helical" evidence="1">
    <location>
        <begin position="271"/>
        <end position="290"/>
    </location>
</feature>
<feature type="transmembrane region" description="Helical" evidence="1">
    <location>
        <begin position="246"/>
        <end position="266"/>
    </location>
</feature>
<keyword evidence="1" id="KW-1133">Transmembrane helix</keyword>
<gene>
    <name evidence="3" type="ORF">M0R88_16905</name>
</gene>
<dbReference type="EMBL" id="CP096658">
    <property type="protein sequence ID" value="UPW00180.1"/>
    <property type="molecule type" value="Genomic_DNA"/>
</dbReference>
<keyword evidence="4" id="KW-1185">Reference proteome</keyword>
<evidence type="ECO:0000259" key="2">
    <source>
        <dbReference type="Pfam" id="PF00892"/>
    </source>
</evidence>
<feature type="transmembrane region" description="Helical" evidence="1">
    <location>
        <begin position="97"/>
        <end position="116"/>
    </location>
</feature>
<feature type="transmembrane region" description="Helical" evidence="1">
    <location>
        <begin position="122"/>
        <end position="140"/>
    </location>
</feature>
<dbReference type="InterPro" id="IPR000620">
    <property type="entry name" value="EamA_dom"/>
</dbReference>
<evidence type="ECO:0000313" key="4">
    <source>
        <dbReference type="Proteomes" id="UP000830434"/>
    </source>
</evidence>
<accession>A0A8U0IGH7</accession>
<proteinExistence type="predicted"/>
<keyword evidence="1" id="KW-0472">Membrane</keyword>
<protein>
    <submittedName>
        <fullName evidence="3">DMT family transporter</fullName>
    </submittedName>
</protein>
<sequence length="291" mass="29738">MVGTGIWYATISALLWGGYLFALKRYFSEFPPAVVIVAANAAALAWYLPVVMFAPADGPAAGELTPAALALVAAVLLASAVAYLALLHALSAGDVSYVAPLGKLVPAFTLPLEVLLVDESLAAAQVVGVGFATLAVYLANYEFTGLLAPIRRAATHRPAQLALGSAALYGAVDVGTRVLLQGVGIRSDVWALAYTGGVAVVLLPVAARQWPDEFAPAVPKFLVLGGVVAAATHTMMRAFAVLPASVVSPVLNTQAIVAVVLGGLLLGEDRFALRLVAGAVAIVGISLIAFG</sequence>
<organism evidence="3 4">
    <name type="scientific">Halorussus gelatinilyticus</name>
    <dbReference type="NCBI Taxonomy" id="2937524"/>
    <lineage>
        <taxon>Archaea</taxon>
        <taxon>Methanobacteriati</taxon>
        <taxon>Methanobacteriota</taxon>
        <taxon>Stenosarchaea group</taxon>
        <taxon>Halobacteria</taxon>
        <taxon>Halobacteriales</taxon>
        <taxon>Haladaptataceae</taxon>
        <taxon>Halorussus</taxon>
    </lineage>
</organism>
<dbReference type="KEGG" id="haxz:M0R88_16905"/>
<keyword evidence="1" id="KW-0812">Transmembrane</keyword>
<dbReference type="Proteomes" id="UP000830434">
    <property type="component" value="Chromosome"/>
</dbReference>
<evidence type="ECO:0000256" key="1">
    <source>
        <dbReference type="SAM" id="Phobius"/>
    </source>
</evidence>
<feature type="domain" description="EamA" evidence="2">
    <location>
        <begin position="4"/>
        <end position="140"/>
    </location>
</feature>
<feature type="transmembrane region" description="Helical" evidence="1">
    <location>
        <begin position="6"/>
        <end position="23"/>
    </location>
</feature>
<feature type="transmembrane region" description="Helical" evidence="1">
    <location>
        <begin position="30"/>
        <end position="48"/>
    </location>
</feature>
<dbReference type="GeneID" id="72191570"/>
<dbReference type="Pfam" id="PF00892">
    <property type="entry name" value="EamA"/>
    <property type="match status" value="1"/>
</dbReference>
<feature type="transmembrane region" description="Helical" evidence="1">
    <location>
        <begin position="68"/>
        <end position="90"/>
    </location>
</feature>
<dbReference type="AlphaFoldDB" id="A0A8U0IGH7"/>
<dbReference type="InterPro" id="IPR037185">
    <property type="entry name" value="EmrE-like"/>
</dbReference>
<reference evidence="3" key="1">
    <citation type="submission" date="2022-04" db="EMBL/GenBank/DDBJ databases">
        <title>Diverse halophilic archaea isolated from saline environments.</title>
        <authorList>
            <person name="Cui H.-L."/>
        </authorList>
    </citation>
    <scope>NUCLEOTIDE SEQUENCE</scope>
    <source>
        <strain evidence="3">XZYJT40</strain>
    </source>
</reference>
<dbReference type="GO" id="GO:0016020">
    <property type="term" value="C:membrane"/>
    <property type="evidence" value="ECO:0007669"/>
    <property type="project" value="InterPro"/>
</dbReference>
<dbReference type="SUPFAM" id="SSF103481">
    <property type="entry name" value="Multidrug resistance efflux transporter EmrE"/>
    <property type="match status" value="2"/>
</dbReference>
<name>A0A8U0IGH7_9EURY</name>
<dbReference type="RefSeq" id="WP_248654594.1">
    <property type="nucleotide sequence ID" value="NZ_CP096658.1"/>
</dbReference>